<dbReference type="HOGENOM" id="CLU_2224987_0_0_1"/>
<reference evidence="1 2" key="1">
    <citation type="journal article" date="2013" name="Nat. Commun.">
        <title>The evolution and pathogenic mechanisms of the rice sheath blight pathogen.</title>
        <authorList>
            <person name="Zheng A."/>
            <person name="Lin R."/>
            <person name="Xu L."/>
            <person name="Qin P."/>
            <person name="Tang C."/>
            <person name="Ai P."/>
            <person name="Zhang D."/>
            <person name="Liu Y."/>
            <person name="Sun Z."/>
            <person name="Feng H."/>
            <person name="Wang Y."/>
            <person name="Chen Y."/>
            <person name="Liang X."/>
            <person name="Fu R."/>
            <person name="Li Q."/>
            <person name="Zhang J."/>
            <person name="Yu X."/>
            <person name="Xie Z."/>
            <person name="Ding L."/>
            <person name="Guan P."/>
            <person name="Tang J."/>
            <person name="Liang Y."/>
            <person name="Wang S."/>
            <person name="Deng Q."/>
            <person name="Li S."/>
            <person name="Zhu J."/>
            <person name="Wang L."/>
            <person name="Liu H."/>
            <person name="Li P."/>
        </authorList>
    </citation>
    <scope>NUCLEOTIDE SEQUENCE [LARGE SCALE GENOMIC DNA]</scope>
    <source>
        <strain evidence="2">AG-1 IA</strain>
    </source>
</reference>
<dbReference type="EMBL" id="AFRT01003098">
    <property type="protein sequence ID" value="ELU36738.1"/>
    <property type="molecule type" value="Genomic_DNA"/>
</dbReference>
<name>L8WIV2_THACA</name>
<protein>
    <submittedName>
        <fullName evidence="1">Uncharacterized protein</fullName>
    </submittedName>
</protein>
<dbReference type="Proteomes" id="UP000011668">
    <property type="component" value="Unassembled WGS sequence"/>
</dbReference>
<evidence type="ECO:0000313" key="2">
    <source>
        <dbReference type="Proteomes" id="UP000011668"/>
    </source>
</evidence>
<sequence>MGFSDANLCGAVSSSVSHNCLSKVYERKGLGRWLQPIKGKKNFHGGDYFLFVVESRDVINCPVVHPNLIQRSTDGAIWLTSLDMNLTGAVSTQLQHSYSQLPPLPV</sequence>
<organism evidence="1 2">
    <name type="scientific">Thanatephorus cucumeris (strain AG1-IA)</name>
    <name type="common">Rice sheath blight fungus</name>
    <name type="synonym">Rhizoctonia solani</name>
    <dbReference type="NCBI Taxonomy" id="983506"/>
    <lineage>
        <taxon>Eukaryota</taxon>
        <taxon>Fungi</taxon>
        <taxon>Dikarya</taxon>
        <taxon>Basidiomycota</taxon>
        <taxon>Agaricomycotina</taxon>
        <taxon>Agaricomycetes</taxon>
        <taxon>Cantharellales</taxon>
        <taxon>Ceratobasidiaceae</taxon>
        <taxon>Rhizoctonia</taxon>
        <taxon>Rhizoctonia solani AG-1</taxon>
    </lineage>
</organism>
<evidence type="ECO:0000313" key="1">
    <source>
        <dbReference type="EMBL" id="ELU36738.1"/>
    </source>
</evidence>
<comment type="caution">
    <text evidence="1">The sequence shown here is derived from an EMBL/GenBank/DDBJ whole genome shotgun (WGS) entry which is preliminary data.</text>
</comment>
<keyword evidence="2" id="KW-1185">Reference proteome</keyword>
<accession>L8WIV2</accession>
<dbReference type="AlphaFoldDB" id="L8WIV2"/>
<proteinExistence type="predicted"/>
<gene>
    <name evidence="1" type="ORF">AG1IA_09232</name>
</gene>